<reference evidence="2" key="1">
    <citation type="submission" date="2016-10" db="EMBL/GenBank/DDBJ databases">
        <authorList>
            <person name="Varghese N."/>
            <person name="Submissions S."/>
        </authorList>
    </citation>
    <scope>NUCLEOTIDE SEQUENCE [LARGE SCALE GENOMIC DNA]</scope>
    <source>
        <strain evidence="2">DSM 25730</strain>
    </source>
</reference>
<keyword evidence="2" id="KW-1185">Reference proteome</keyword>
<name>A0A1I1NK55_9FLAO</name>
<evidence type="ECO:0000313" key="2">
    <source>
        <dbReference type="Proteomes" id="UP000199439"/>
    </source>
</evidence>
<organism evidence="1 2">
    <name type="scientific">Algibacter pectinivorans</name>
    <dbReference type="NCBI Taxonomy" id="870482"/>
    <lineage>
        <taxon>Bacteria</taxon>
        <taxon>Pseudomonadati</taxon>
        <taxon>Bacteroidota</taxon>
        <taxon>Flavobacteriia</taxon>
        <taxon>Flavobacteriales</taxon>
        <taxon>Flavobacteriaceae</taxon>
        <taxon>Algibacter</taxon>
    </lineage>
</organism>
<dbReference type="AlphaFoldDB" id="A0A1I1NK55"/>
<proteinExistence type="predicted"/>
<dbReference type="OrthoDB" id="961510at2"/>
<evidence type="ECO:0000313" key="1">
    <source>
        <dbReference type="EMBL" id="SFC97806.1"/>
    </source>
</evidence>
<protein>
    <submittedName>
        <fullName evidence="1">Uncharacterized protein</fullName>
    </submittedName>
</protein>
<gene>
    <name evidence="1" type="ORF">SAMN04487987_102357</name>
</gene>
<dbReference type="Proteomes" id="UP000199439">
    <property type="component" value="Unassembled WGS sequence"/>
</dbReference>
<dbReference type="RefSeq" id="WP_092849582.1">
    <property type="nucleotide sequence ID" value="NZ_FOMI01000002.1"/>
</dbReference>
<sequence length="75" mass="8852">MTLYEFNILDLNDRMEAVNQNGVFLNNHITESEKCNLYAIELFFVEVVYNSNLNKITEINSFKTGYLLDKYSKNF</sequence>
<dbReference type="EMBL" id="FOMI01000002">
    <property type="protein sequence ID" value="SFC97806.1"/>
    <property type="molecule type" value="Genomic_DNA"/>
</dbReference>
<accession>A0A1I1NK55</accession>